<keyword evidence="6" id="KW-0732">Signal</keyword>
<gene>
    <name evidence="15" type="ORF">ENJ98_01020</name>
</gene>
<sequence>MIKMKKGEVGAVLGLASGTLLFVHGSVMAGEAETSAEQMETVVVTATREEERALDTPAAISSKGTEEIRLDQVLYQKDLLNSLAGVRISQTGSTLGHMTAIRMPLNTGPYYLFLQDGIPVQSSGFFNHNGLAYTNFGSAHGVEVLKGAGTALYGSDAVAATVNVLTRDPGDESRFRGGFRVGSDSYWRLGIGGDAVLGDNGVVGGDYSRAESDGWREHTAWSRDELSAVHLAELDGNNRLRTVFLWNKTDAEMAGSLIGLDALEEDRESVGDIADALNSGIPIKRKFDFMRLSTQWTNTSFENTVLDGILYLRSNRNRYVATWNDNLPQNDTQLDTFGLLLKADMQHDRLRSLFGLDFEYTQAEQKYDQLFDYVPTGWGSPVPAGAIYDYDVDYTAVAPYVRLEYRLAEQWTLGAGLRYDASRFEYTNNTADGRYATSDYFRVSDDHDYTFHHWSPKLDLSWNPEENQLVYARYANGFRIPQASRLYMRKVDNAEYSLDPETTDTFELGYKAIWGT</sequence>
<keyword evidence="10 11" id="KW-0998">Cell outer membrane</keyword>
<evidence type="ECO:0000256" key="11">
    <source>
        <dbReference type="PROSITE-ProRule" id="PRU01360"/>
    </source>
</evidence>
<organism evidence="15">
    <name type="scientific">Thiolapillus brandeum</name>
    <dbReference type="NCBI Taxonomy" id="1076588"/>
    <lineage>
        <taxon>Bacteria</taxon>
        <taxon>Pseudomonadati</taxon>
        <taxon>Pseudomonadota</taxon>
        <taxon>Gammaproteobacteria</taxon>
        <taxon>Chromatiales</taxon>
        <taxon>Sedimenticolaceae</taxon>
        <taxon>Thiolapillus</taxon>
    </lineage>
</organism>
<evidence type="ECO:0000256" key="8">
    <source>
        <dbReference type="ARBA" id="ARBA00023136"/>
    </source>
</evidence>
<comment type="caution">
    <text evidence="15">The sequence shown here is derived from an EMBL/GenBank/DDBJ whole genome shotgun (WGS) entry which is preliminary data.</text>
</comment>
<dbReference type="Pfam" id="PF00593">
    <property type="entry name" value="TonB_dep_Rec_b-barrel"/>
    <property type="match status" value="1"/>
</dbReference>
<feature type="short sequence motif" description="TonB box" evidence="12">
    <location>
        <begin position="41"/>
        <end position="47"/>
    </location>
</feature>
<feature type="domain" description="TonB-dependent receptor-like beta-barrel" evidence="13">
    <location>
        <begin position="292"/>
        <end position="514"/>
    </location>
</feature>
<dbReference type="Pfam" id="PF07715">
    <property type="entry name" value="Plug"/>
    <property type="match status" value="1"/>
</dbReference>
<evidence type="ECO:0000313" key="15">
    <source>
        <dbReference type="EMBL" id="HHH12796.1"/>
    </source>
</evidence>
<keyword evidence="7 12" id="KW-0798">TonB box</keyword>
<dbReference type="SUPFAM" id="SSF56935">
    <property type="entry name" value="Porins"/>
    <property type="match status" value="1"/>
</dbReference>
<dbReference type="PROSITE" id="PS52016">
    <property type="entry name" value="TONB_DEPENDENT_REC_3"/>
    <property type="match status" value="1"/>
</dbReference>
<evidence type="ECO:0000256" key="6">
    <source>
        <dbReference type="ARBA" id="ARBA00022729"/>
    </source>
</evidence>
<dbReference type="InterPro" id="IPR010916">
    <property type="entry name" value="TonB_box_CS"/>
</dbReference>
<dbReference type="PANTHER" id="PTHR30069:SF29">
    <property type="entry name" value="HEMOGLOBIN AND HEMOGLOBIN-HAPTOGLOBIN-BINDING PROTEIN 1-RELATED"/>
    <property type="match status" value="1"/>
</dbReference>
<evidence type="ECO:0000256" key="1">
    <source>
        <dbReference type="ARBA" id="ARBA00004571"/>
    </source>
</evidence>
<dbReference type="InterPro" id="IPR039426">
    <property type="entry name" value="TonB-dep_rcpt-like"/>
</dbReference>
<evidence type="ECO:0000256" key="5">
    <source>
        <dbReference type="ARBA" id="ARBA00022692"/>
    </source>
</evidence>
<accession>A0A7C5IYL8</accession>
<keyword evidence="4 11" id="KW-1134">Transmembrane beta strand</keyword>
<dbReference type="GO" id="GO:0015344">
    <property type="term" value="F:siderophore uptake transmembrane transporter activity"/>
    <property type="evidence" value="ECO:0007669"/>
    <property type="project" value="TreeGrafter"/>
</dbReference>
<evidence type="ECO:0000256" key="2">
    <source>
        <dbReference type="ARBA" id="ARBA00008143"/>
    </source>
</evidence>
<keyword evidence="5 11" id="KW-0812">Transmembrane</keyword>
<keyword evidence="8 11" id="KW-0472">Membrane</keyword>
<dbReference type="PANTHER" id="PTHR30069">
    <property type="entry name" value="TONB-DEPENDENT OUTER MEMBRANE RECEPTOR"/>
    <property type="match status" value="1"/>
</dbReference>
<feature type="domain" description="TonB-dependent receptor plug" evidence="14">
    <location>
        <begin position="54"/>
        <end position="160"/>
    </location>
</feature>
<dbReference type="Gene3D" id="2.40.170.20">
    <property type="entry name" value="TonB-dependent receptor, beta-barrel domain"/>
    <property type="match status" value="1"/>
</dbReference>
<evidence type="ECO:0000256" key="3">
    <source>
        <dbReference type="ARBA" id="ARBA00022448"/>
    </source>
</evidence>
<dbReference type="Gene3D" id="2.170.130.10">
    <property type="entry name" value="TonB-dependent receptor, plug domain"/>
    <property type="match status" value="1"/>
</dbReference>
<comment type="subcellular location">
    <subcellularLocation>
        <location evidence="1 11">Cell outer membrane</location>
        <topology evidence="1 11">Multi-pass membrane protein</topology>
    </subcellularLocation>
</comment>
<protein>
    <submittedName>
        <fullName evidence="15">TonB-dependent receptor</fullName>
    </submittedName>
</protein>
<dbReference type="InterPro" id="IPR000531">
    <property type="entry name" value="Beta-barrel_TonB"/>
</dbReference>
<evidence type="ECO:0000256" key="12">
    <source>
        <dbReference type="PROSITE-ProRule" id="PRU10143"/>
    </source>
</evidence>
<dbReference type="GO" id="GO:0044718">
    <property type="term" value="P:siderophore transmembrane transport"/>
    <property type="evidence" value="ECO:0007669"/>
    <property type="project" value="TreeGrafter"/>
</dbReference>
<feature type="non-terminal residue" evidence="15">
    <location>
        <position position="516"/>
    </location>
</feature>
<evidence type="ECO:0000256" key="10">
    <source>
        <dbReference type="ARBA" id="ARBA00023237"/>
    </source>
</evidence>
<name>A0A7C5IYL8_9GAMM</name>
<evidence type="ECO:0000256" key="7">
    <source>
        <dbReference type="ARBA" id="ARBA00023077"/>
    </source>
</evidence>
<dbReference type="InterPro" id="IPR036942">
    <property type="entry name" value="Beta-barrel_TonB_sf"/>
</dbReference>
<dbReference type="InterPro" id="IPR037066">
    <property type="entry name" value="Plug_dom_sf"/>
</dbReference>
<dbReference type="PROSITE" id="PS00430">
    <property type="entry name" value="TONB_DEPENDENT_REC_1"/>
    <property type="match status" value="1"/>
</dbReference>
<dbReference type="Proteomes" id="UP000886100">
    <property type="component" value="Unassembled WGS sequence"/>
</dbReference>
<keyword evidence="9 15" id="KW-0675">Receptor</keyword>
<dbReference type="EMBL" id="DROM01000066">
    <property type="protein sequence ID" value="HHH12796.1"/>
    <property type="molecule type" value="Genomic_DNA"/>
</dbReference>
<comment type="similarity">
    <text evidence="2">Belongs to the TonB-dependent receptor family. Hemoglobin/haptoglobin binding protein subfamily.</text>
</comment>
<evidence type="ECO:0000256" key="4">
    <source>
        <dbReference type="ARBA" id="ARBA00022452"/>
    </source>
</evidence>
<evidence type="ECO:0000259" key="13">
    <source>
        <dbReference type="Pfam" id="PF00593"/>
    </source>
</evidence>
<proteinExistence type="inferred from homology"/>
<evidence type="ECO:0000259" key="14">
    <source>
        <dbReference type="Pfam" id="PF07715"/>
    </source>
</evidence>
<keyword evidence="3 11" id="KW-0813">Transport</keyword>
<reference evidence="15" key="1">
    <citation type="journal article" date="2020" name="mSystems">
        <title>Genome- and Community-Level Interaction Insights into Carbon Utilization and Element Cycling Functions of Hydrothermarchaeota in Hydrothermal Sediment.</title>
        <authorList>
            <person name="Zhou Z."/>
            <person name="Liu Y."/>
            <person name="Xu W."/>
            <person name="Pan J."/>
            <person name="Luo Z.H."/>
            <person name="Li M."/>
        </authorList>
    </citation>
    <scope>NUCLEOTIDE SEQUENCE [LARGE SCALE GENOMIC DNA]</scope>
    <source>
        <strain evidence="15">HyVt-535</strain>
    </source>
</reference>
<dbReference type="InterPro" id="IPR012910">
    <property type="entry name" value="Plug_dom"/>
</dbReference>
<dbReference type="AlphaFoldDB" id="A0A7C5IYL8"/>
<evidence type="ECO:0000256" key="9">
    <source>
        <dbReference type="ARBA" id="ARBA00023170"/>
    </source>
</evidence>
<dbReference type="GO" id="GO:0009279">
    <property type="term" value="C:cell outer membrane"/>
    <property type="evidence" value="ECO:0007669"/>
    <property type="project" value="UniProtKB-SubCell"/>
</dbReference>